<comment type="caution">
    <text evidence="1">The sequence shown here is derived from an EMBL/GenBank/DDBJ whole genome shotgun (WGS) entry which is preliminary data.</text>
</comment>
<evidence type="ECO:0000313" key="1">
    <source>
        <dbReference type="EMBL" id="KAH7920021.1"/>
    </source>
</evidence>
<accession>A0ACB8B2V1</accession>
<proteinExistence type="predicted"/>
<keyword evidence="2" id="KW-1185">Reference proteome</keyword>
<feature type="non-terminal residue" evidence="1">
    <location>
        <position position="310"/>
    </location>
</feature>
<evidence type="ECO:0000313" key="2">
    <source>
        <dbReference type="Proteomes" id="UP000790709"/>
    </source>
</evidence>
<protein>
    <submittedName>
        <fullName evidence="1">Uncharacterized protein</fullName>
    </submittedName>
</protein>
<gene>
    <name evidence="1" type="ORF">BV22DRAFT_986498</name>
</gene>
<sequence>YPPKNHWIYEQDSIGQLWENHIRFGKQPDTRKPRHPLLKVDHSKLQLVIKASENHIVRDAKTNEIVAVVIRDFCGHPGVLEWVDEVLQLEDAGKLAQIGYSAGSRSKPKFSWVKNLLSQALSPEFVEGLDCSSSSAFALFWNMCRSILPPEIISDFNDYLAANNMCRMDTSIQNDSKFGKYAVGAGDNDFYAFHCAEMAPPTGVFACNYARATHNENQPHKYALAMTTGRVGKPGDGGHFYICKYGICIESAANTLVAWIPKHVHGTSLQRRDPNDDAPEFRQTGLAIVTSSRIVRVWKKYLSEEITREE</sequence>
<name>A0ACB8B2V1_9AGAM</name>
<organism evidence="1 2">
    <name type="scientific">Leucogyrophana mollusca</name>
    <dbReference type="NCBI Taxonomy" id="85980"/>
    <lineage>
        <taxon>Eukaryota</taxon>
        <taxon>Fungi</taxon>
        <taxon>Dikarya</taxon>
        <taxon>Basidiomycota</taxon>
        <taxon>Agaricomycotina</taxon>
        <taxon>Agaricomycetes</taxon>
        <taxon>Agaricomycetidae</taxon>
        <taxon>Boletales</taxon>
        <taxon>Boletales incertae sedis</taxon>
        <taxon>Leucogyrophana</taxon>
    </lineage>
</organism>
<dbReference type="Proteomes" id="UP000790709">
    <property type="component" value="Unassembled WGS sequence"/>
</dbReference>
<reference evidence="1" key="1">
    <citation type="journal article" date="2021" name="New Phytol.">
        <title>Evolutionary innovations through gain and loss of genes in the ectomycorrhizal Boletales.</title>
        <authorList>
            <person name="Wu G."/>
            <person name="Miyauchi S."/>
            <person name="Morin E."/>
            <person name="Kuo A."/>
            <person name="Drula E."/>
            <person name="Varga T."/>
            <person name="Kohler A."/>
            <person name="Feng B."/>
            <person name="Cao Y."/>
            <person name="Lipzen A."/>
            <person name="Daum C."/>
            <person name="Hundley H."/>
            <person name="Pangilinan J."/>
            <person name="Johnson J."/>
            <person name="Barry K."/>
            <person name="LaButti K."/>
            <person name="Ng V."/>
            <person name="Ahrendt S."/>
            <person name="Min B."/>
            <person name="Choi I.G."/>
            <person name="Park H."/>
            <person name="Plett J.M."/>
            <person name="Magnuson J."/>
            <person name="Spatafora J.W."/>
            <person name="Nagy L.G."/>
            <person name="Henrissat B."/>
            <person name="Grigoriev I.V."/>
            <person name="Yang Z.L."/>
            <person name="Xu J."/>
            <person name="Martin F.M."/>
        </authorList>
    </citation>
    <scope>NUCLEOTIDE SEQUENCE</scope>
    <source>
        <strain evidence="1">KUC20120723A-06</strain>
    </source>
</reference>
<feature type="non-terminal residue" evidence="1">
    <location>
        <position position="1"/>
    </location>
</feature>
<dbReference type="EMBL" id="MU266611">
    <property type="protein sequence ID" value="KAH7920021.1"/>
    <property type="molecule type" value="Genomic_DNA"/>
</dbReference>